<keyword evidence="1" id="KW-0106">Calcium</keyword>
<dbReference type="InterPro" id="IPR010566">
    <property type="entry name" value="Haemolys_ca-bd"/>
</dbReference>
<comment type="caution">
    <text evidence="3">The sequence shown here is derived from an EMBL/GenBank/DDBJ whole genome shotgun (WGS) entry which is preliminary data.</text>
</comment>
<dbReference type="Proteomes" id="UP000622890">
    <property type="component" value="Unassembled WGS sequence"/>
</dbReference>
<evidence type="ECO:0000313" key="4">
    <source>
        <dbReference type="Proteomes" id="UP000622890"/>
    </source>
</evidence>
<reference evidence="3" key="1">
    <citation type="submission" date="2021-01" db="EMBL/GenBank/DDBJ databases">
        <title>Genome sequence of strain Noviherbaspirillum sp. DKR-6.</title>
        <authorList>
            <person name="Chaudhary D.K."/>
        </authorList>
    </citation>
    <scope>NUCLEOTIDE SEQUENCE</scope>
    <source>
        <strain evidence="3">DKR-6</strain>
    </source>
</reference>
<dbReference type="EMBL" id="JAEPBG010000001">
    <property type="protein sequence ID" value="MBK4733452.1"/>
    <property type="molecule type" value="Genomic_DNA"/>
</dbReference>
<proteinExistence type="predicted"/>
<sequence length="127" mass="14065">MYRGMGQDAIIEYDATPGNADTLQMTSRISPEQLWFRKTDWGDLTVSIIGTADSMTIENWGRGEDAGSQNPTHIERFRLADGRMLLDAQVNQLVDAMAAFAPPAMGQTTLPDDYRTALMPVLAANWK</sequence>
<evidence type="ECO:0000313" key="3">
    <source>
        <dbReference type="EMBL" id="MBK4733452.1"/>
    </source>
</evidence>
<name>A0A934W428_9BURK</name>
<organism evidence="3 4">
    <name type="scientific">Noviherbaspirillum pedocola</name>
    <dbReference type="NCBI Taxonomy" id="2801341"/>
    <lineage>
        <taxon>Bacteria</taxon>
        <taxon>Pseudomonadati</taxon>
        <taxon>Pseudomonadota</taxon>
        <taxon>Betaproteobacteria</taxon>
        <taxon>Burkholderiales</taxon>
        <taxon>Oxalobacteraceae</taxon>
        <taxon>Noviherbaspirillum</taxon>
    </lineage>
</organism>
<gene>
    <name evidence="3" type="ORF">JJB74_02370</name>
</gene>
<dbReference type="AlphaFoldDB" id="A0A934W428"/>
<keyword evidence="4" id="KW-1185">Reference proteome</keyword>
<feature type="domain" description="Haemolysin-type calcium binding-related" evidence="2">
    <location>
        <begin position="43"/>
        <end position="85"/>
    </location>
</feature>
<evidence type="ECO:0000256" key="1">
    <source>
        <dbReference type="ARBA" id="ARBA00022837"/>
    </source>
</evidence>
<evidence type="ECO:0000259" key="2">
    <source>
        <dbReference type="Pfam" id="PF06594"/>
    </source>
</evidence>
<dbReference type="Pfam" id="PF06594">
    <property type="entry name" value="HCBP_related"/>
    <property type="match status" value="1"/>
</dbReference>
<accession>A0A934W428</accession>
<protein>
    <recommendedName>
        <fullName evidence="2">Haemolysin-type calcium binding-related domain-containing protein</fullName>
    </recommendedName>
</protein>